<feature type="binding site" evidence="13">
    <location>
        <position position="316"/>
    </location>
    <ligand>
        <name>Zn(2+)</name>
        <dbReference type="ChEBI" id="CHEBI:29105"/>
        <note>catalytic</note>
    </ligand>
</feature>
<dbReference type="SUPFAM" id="SSF55486">
    <property type="entry name" value="Metalloproteases ('zincins'), catalytic domain"/>
    <property type="match status" value="1"/>
</dbReference>
<name>A0A5M9N0R9_9EURO</name>
<dbReference type="GO" id="GO:0046872">
    <property type="term" value="F:metal ion binding"/>
    <property type="evidence" value="ECO:0007669"/>
    <property type="project" value="UniProtKB-KW"/>
</dbReference>
<evidence type="ECO:0000313" key="16">
    <source>
        <dbReference type="EMBL" id="KAA8651194.1"/>
    </source>
</evidence>
<keyword evidence="15" id="KW-0964">Secreted</keyword>
<dbReference type="InterPro" id="IPR050414">
    <property type="entry name" value="Fungal_M35_metalloproteases"/>
</dbReference>
<comment type="catalytic activity">
    <reaction evidence="1 15">
        <text>Preferential cleavage of bonds with hydrophobic residues in P1'. Also 3-Asn-|-Gln-4 and 8-Gly-|-Ser-9 bonds in insulin B chain.</text>
        <dbReference type="EC" id="3.4.24.39"/>
    </reaction>
</comment>
<gene>
    <name evidence="16" type="ORF">ATNIH1004_000072</name>
</gene>
<feature type="disulfide bond" evidence="14">
    <location>
        <begin position="258"/>
        <end position="276"/>
    </location>
</feature>
<keyword evidence="3 15" id="KW-0645">Protease</keyword>
<evidence type="ECO:0000256" key="11">
    <source>
        <dbReference type="ARBA" id="ARBA00023157"/>
    </source>
</evidence>
<evidence type="ECO:0000256" key="3">
    <source>
        <dbReference type="ARBA" id="ARBA00022670"/>
    </source>
</evidence>
<feature type="binding site" evidence="13">
    <location>
        <position position="301"/>
    </location>
    <ligand>
        <name>Zn(2+)</name>
        <dbReference type="ChEBI" id="CHEBI:29105"/>
        <note>catalytic</note>
    </ligand>
</feature>
<dbReference type="RefSeq" id="XP_033430555.1">
    <property type="nucleotide sequence ID" value="XM_033564798.1"/>
</dbReference>
<evidence type="ECO:0000256" key="6">
    <source>
        <dbReference type="ARBA" id="ARBA00022729"/>
    </source>
</evidence>
<comment type="subcellular location">
    <subcellularLocation>
        <location evidence="15">Secreted</location>
    </subcellularLocation>
</comment>
<evidence type="ECO:0000313" key="17">
    <source>
        <dbReference type="Proteomes" id="UP000324241"/>
    </source>
</evidence>
<keyword evidence="11" id="KW-1015">Disulfide bond</keyword>
<dbReference type="EMBL" id="QUQM01000002">
    <property type="protein sequence ID" value="KAA8651194.1"/>
    <property type="molecule type" value="Genomic_DNA"/>
</dbReference>
<dbReference type="EC" id="3.4.24.39" evidence="15"/>
<dbReference type="InterPro" id="IPR024079">
    <property type="entry name" value="MetalloPept_cat_dom_sf"/>
</dbReference>
<reference evidence="16 17" key="1">
    <citation type="submission" date="2019-08" db="EMBL/GenBank/DDBJ databases">
        <title>The genome sequence of a newly discovered highly antifungal drug resistant Aspergillus species, Aspergillus tanneri NIH 1004.</title>
        <authorList>
            <person name="Mounaud S."/>
            <person name="Singh I."/>
            <person name="Joardar V."/>
            <person name="Pakala S."/>
            <person name="Pakala S."/>
            <person name="Venepally P."/>
            <person name="Chung J.K."/>
            <person name="Losada L."/>
            <person name="Nierman W.C."/>
        </authorList>
    </citation>
    <scope>NUCLEOTIDE SEQUENCE [LARGE SCALE GENOMIC DNA]</scope>
    <source>
        <strain evidence="16 17">NIH1004</strain>
    </source>
</reference>
<evidence type="ECO:0000256" key="8">
    <source>
        <dbReference type="ARBA" id="ARBA00022833"/>
    </source>
</evidence>
<accession>A0A5M9N0R9</accession>
<feature type="signal peptide" evidence="15">
    <location>
        <begin position="1"/>
        <end position="17"/>
    </location>
</feature>
<dbReference type="InterPro" id="IPR001384">
    <property type="entry name" value="Peptidase_M35"/>
</dbReference>
<dbReference type="GO" id="GO:0005576">
    <property type="term" value="C:extracellular region"/>
    <property type="evidence" value="ECO:0007669"/>
    <property type="project" value="UniProtKB-SubCell"/>
</dbReference>
<comment type="function">
    <text evidence="15">Secreted metalloproteinase that allows assimilation of proteinaceous substrates. Shows high activities on basic nuclear substrates such as histone and protamine.</text>
</comment>
<evidence type="ECO:0000256" key="9">
    <source>
        <dbReference type="ARBA" id="ARBA00023049"/>
    </source>
</evidence>
<keyword evidence="4 15" id="KW-0165">Cleavage on pair of basic residues</keyword>
<evidence type="ECO:0000256" key="15">
    <source>
        <dbReference type="RuleBase" id="RU361126"/>
    </source>
</evidence>
<organism evidence="16 17">
    <name type="scientific">Aspergillus tanneri</name>
    <dbReference type="NCBI Taxonomy" id="1220188"/>
    <lineage>
        <taxon>Eukaryota</taxon>
        <taxon>Fungi</taxon>
        <taxon>Dikarya</taxon>
        <taxon>Ascomycota</taxon>
        <taxon>Pezizomycotina</taxon>
        <taxon>Eurotiomycetes</taxon>
        <taxon>Eurotiomycetidae</taxon>
        <taxon>Eurotiales</taxon>
        <taxon>Aspergillaceae</taxon>
        <taxon>Aspergillus</taxon>
        <taxon>Aspergillus subgen. Circumdati</taxon>
    </lineage>
</organism>
<dbReference type="Gene3D" id="3.40.390.10">
    <property type="entry name" value="Collagenase (Catalytic Domain)"/>
    <property type="match status" value="1"/>
</dbReference>
<proteinExistence type="inferred from homology"/>
<feature type="chain" id="PRO_5024468567" description="Neutral protease 2" evidence="15">
    <location>
        <begin position="18"/>
        <end position="356"/>
    </location>
</feature>
<evidence type="ECO:0000256" key="14">
    <source>
        <dbReference type="PIRSR" id="PIRSR601384-3"/>
    </source>
</evidence>
<dbReference type="Proteomes" id="UP000324241">
    <property type="component" value="Unassembled WGS sequence"/>
</dbReference>
<comment type="cofactor">
    <cofactor evidence="13 15">
        <name>Zn(2+)</name>
        <dbReference type="ChEBI" id="CHEBI:29105"/>
    </cofactor>
    <text evidence="13 15">Binds 1 zinc ion per subunit.</text>
</comment>
<keyword evidence="6 15" id="KW-0732">Signal</keyword>
<keyword evidence="5 13" id="KW-0479">Metal-binding</keyword>
<evidence type="ECO:0000256" key="1">
    <source>
        <dbReference type="ARBA" id="ARBA00001187"/>
    </source>
</evidence>
<dbReference type="VEuPathDB" id="FungiDB:EYZ11_009248"/>
<comment type="similarity">
    <text evidence="2 15">Belongs to the peptidase M35 family.</text>
</comment>
<comment type="caution">
    <text evidence="16">The sequence shown here is derived from an EMBL/GenBank/DDBJ whole genome shotgun (WGS) entry which is preliminary data.</text>
</comment>
<keyword evidence="8 13" id="KW-0862">Zinc</keyword>
<dbReference type="AlphaFoldDB" id="A0A5M9N0R9"/>
<dbReference type="GeneID" id="54322774"/>
<dbReference type="Pfam" id="PF02102">
    <property type="entry name" value="Peptidase_M35"/>
    <property type="match status" value="1"/>
</dbReference>
<evidence type="ECO:0000256" key="12">
    <source>
        <dbReference type="PIRSR" id="PIRSR601384-1"/>
    </source>
</evidence>
<dbReference type="OrthoDB" id="412874at2759"/>
<dbReference type="PANTHER" id="PTHR37016">
    <property type="match status" value="1"/>
</dbReference>
<dbReference type="GO" id="GO:0004222">
    <property type="term" value="F:metalloendopeptidase activity"/>
    <property type="evidence" value="ECO:0007669"/>
    <property type="project" value="InterPro"/>
</dbReference>
<evidence type="ECO:0000256" key="13">
    <source>
        <dbReference type="PIRSR" id="PIRSR601384-2"/>
    </source>
</evidence>
<evidence type="ECO:0000256" key="4">
    <source>
        <dbReference type="ARBA" id="ARBA00022685"/>
    </source>
</evidence>
<evidence type="ECO:0000256" key="5">
    <source>
        <dbReference type="ARBA" id="ARBA00022723"/>
    </source>
</evidence>
<sequence length="356" mass="37970">MRFTLSTLLALAPGLMAAPLDVRSDSGLDVTLSQVSNTRIKAVVKNVGQEEVTFVHLNFFRDSAPIQKVAVFRNATEVPFQGIRQRIKTQDLSEDALTTLAPGATIEDEFNIASTSDLTQGGSFTLSSSGFVPTTKDRTINGYVPFTSNEITIDVDAAEAALVPRAVKPLDRRTVITGCSGSHLSALQTALRNSVSLANAAASAATSGSATRFQEYFKTTSSQTRSVVAARLRAVANEASSTSSGRTTYYCEDPYGYCGSNVLAWTLPSSNIIANCDLYYTYLPALTNTCHAQDQATTTLHEFTHAPGVYSPGTDDLGYGYEAATALSASEALLNADTYALFANGMREDDAKGMLK</sequence>
<dbReference type="PRINTS" id="PR00768">
    <property type="entry name" value="DEUTEROLYSIN"/>
</dbReference>
<protein>
    <recommendedName>
        <fullName evidence="15">Neutral protease 2</fullName>
        <ecNumber evidence="15">3.4.24.39</ecNumber>
    </recommendedName>
    <alternativeName>
        <fullName evidence="15">Deuterolysin</fullName>
    </alternativeName>
</protein>
<feature type="active site" evidence="12">
    <location>
        <position position="302"/>
    </location>
</feature>
<dbReference type="PANTHER" id="PTHR37016:SF3">
    <property type="entry name" value="NEUTRAL PROTEASE 2-RELATED"/>
    <property type="match status" value="1"/>
</dbReference>
<keyword evidence="9 15" id="KW-0482">Metalloprotease</keyword>
<dbReference type="Gene3D" id="2.60.40.2970">
    <property type="match status" value="1"/>
</dbReference>
<keyword evidence="10" id="KW-0865">Zymogen</keyword>
<dbReference type="CDD" id="cd11008">
    <property type="entry name" value="M35_deuterolysin_like"/>
    <property type="match status" value="1"/>
</dbReference>
<evidence type="ECO:0000256" key="2">
    <source>
        <dbReference type="ARBA" id="ARBA00010279"/>
    </source>
</evidence>
<keyword evidence="7 15" id="KW-0378">Hydrolase</keyword>
<dbReference type="GO" id="GO:0006508">
    <property type="term" value="P:proteolysis"/>
    <property type="evidence" value="ECO:0007669"/>
    <property type="project" value="UniProtKB-KW"/>
</dbReference>
<feature type="binding site" evidence="13">
    <location>
        <position position="305"/>
    </location>
    <ligand>
        <name>Zn(2+)</name>
        <dbReference type="ChEBI" id="CHEBI:29105"/>
        <note>catalytic</note>
    </ligand>
</feature>
<evidence type="ECO:0000256" key="7">
    <source>
        <dbReference type="ARBA" id="ARBA00022801"/>
    </source>
</evidence>
<evidence type="ECO:0000256" key="10">
    <source>
        <dbReference type="ARBA" id="ARBA00023145"/>
    </source>
</evidence>
<feature type="disulfide bond" evidence="14">
    <location>
        <begin position="179"/>
        <end position="251"/>
    </location>
</feature>